<dbReference type="Gene3D" id="3.30.200.20">
    <property type="entry name" value="Phosphorylase Kinase, domain 1"/>
    <property type="match status" value="1"/>
</dbReference>
<dbReference type="SMART" id="SM00220">
    <property type="entry name" value="S_TKc"/>
    <property type="match status" value="1"/>
</dbReference>
<evidence type="ECO:0000256" key="5">
    <source>
        <dbReference type="ARBA" id="ARBA00022840"/>
    </source>
</evidence>
<evidence type="ECO:0000313" key="9">
    <source>
        <dbReference type="Proteomes" id="UP000801492"/>
    </source>
</evidence>
<keyword evidence="9" id="KW-1185">Reference proteome</keyword>
<gene>
    <name evidence="8" type="ORF">ILUMI_08015</name>
</gene>
<comment type="caution">
    <text evidence="8">The sequence shown here is derived from an EMBL/GenBank/DDBJ whole genome shotgun (WGS) entry which is preliminary data.</text>
</comment>
<reference evidence="8" key="1">
    <citation type="submission" date="2019-08" db="EMBL/GenBank/DDBJ databases">
        <title>The genome of the North American firefly Photinus pyralis.</title>
        <authorList>
            <consortium name="Photinus pyralis genome working group"/>
            <person name="Fallon T.R."/>
            <person name="Sander Lower S.E."/>
            <person name="Weng J.-K."/>
        </authorList>
    </citation>
    <scope>NUCLEOTIDE SEQUENCE</scope>
    <source>
        <strain evidence="8">TRF0915ILg1</strain>
        <tissue evidence="8">Whole body</tissue>
    </source>
</reference>
<dbReference type="GO" id="GO:0004674">
    <property type="term" value="F:protein serine/threonine kinase activity"/>
    <property type="evidence" value="ECO:0007669"/>
    <property type="project" value="UniProtKB-KW"/>
</dbReference>
<dbReference type="EMBL" id="VTPC01003677">
    <property type="protein sequence ID" value="KAF2898145.1"/>
    <property type="molecule type" value="Genomic_DNA"/>
</dbReference>
<accession>A0A8K0D2C8</accession>
<dbReference type="InterPro" id="IPR011009">
    <property type="entry name" value="Kinase-like_dom_sf"/>
</dbReference>
<dbReference type="Gene3D" id="1.10.510.10">
    <property type="entry name" value="Transferase(Phosphotransferase) domain 1"/>
    <property type="match status" value="1"/>
</dbReference>
<dbReference type="SUPFAM" id="SSF56112">
    <property type="entry name" value="Protein kinase-like (PK-like)"/>
    <property type="match status" value="1"/>
</dbReference>
<keyword evidence="4" id="KW-0418">Kinase</keyword>
<dbReference type="PROSITE" id="PS00108">
    <property type="entry name" value="PROTEIN_KINASE_ST"/>
    <property type="match status" value="1"/>
</dbReference>
<dbReference type="PANTHER" id="PTHR24355">
    <property type="entry name" value="G PROTEIN-COUPLED RECEPTOR KINASE/RIBOSOMAL PROTEIN S6 KINASE"/>
    <property type="match status" value="1"/>
</dbReference>
<dbReference type="PROSITE" id="PS50011">
    <property type="entry name" value="PROTEIN_KINASE_DOM"/>
    <property type="match status" value="1"/>
</dbReference>
<organism evidence="8 9">
    <name type="scientific">Ignelater luminosus</name>
    <name type="common">Cucubano</name>
    <name type="synonym">Pyrophorus luminosus</name>
    <dbReference type="NCBI Taxonomy" id="2038154"/>
    <lineage>
        <taxon>Eukaryota</taxon>
        <taxon>Metazoa</taxon>
        <taxon>Ecdysozoa</taxon>
        <taxon>Arthropoda</taxon>
        <taxon>Hexapoda</taxon>
        <taxon>Insecta</taxon>
        <taxon>Pterygota</taxon>
        <taxon>Neoptera</taxon>
        <taxon>Endopterygota</taxon>
        <taxon>Coleoptera</taxon>
        <taxon>Polyphaga</taxon>
        <taxon>Elateriformia</taxon>
        <taxon>Elateroidea</taxon>
        <taxon>Elateridae</taxon>
        <taxon>Agrypninae</taxon>
        <taxon>Pyrophorini</taxon>
        <taxon>Ignelater</taxon>
    </lineage>
</organism>
<dbReference type="CDD" id="cd05123">
    <property type="entry name" value="STKc_AGC"/>
    <property type="match status" value="1"/>
</dbReference>
<name>A0A8K0D2C8_IGNLU</name>
<feature type="region of interest" description="Disordered" evidence="6">
    <location>
        <begin position="311"/>
        <end position="336"/>
    </location>
</feature>
<keyword evidence="2" id="KW-0808">Transferase</keyword>
<keyword evidence="5" id="KW-0067">ATP-binding</keyword>
<evidence type="ECO:0000256" key="4">
    <source>
        <dbReference type="ARBA" id="ARBA00022777"/>
    </source>
</evidence>
<dbReference type="InterPro" id="IPR045270">
    <property type="entry name" value="STKc_AGC"/>
</dbReference>
<feature type="domain" description="Protein kinase" evidence="7">
    <location>
        <begin position="110"/>
        <end position="368"/>
    </location>
</feature>
<dbReference type="PANTHER" id="PTHR24355:SF1">
    <property type="entry name" value="RIBOSOMAL PROTEIN S6 KINASE-RELATED PROTEIN"/>
    <property type="match status" value="1"/>
</dbReference>
<proteinExistence type="predicted"/>
<evidence type="ECO:0000256" key="6">
    <source>
        <dbReference type="SAM" id="MobiDB-lite"/>
    </source>
</evidence>
<sequence>MGNTNRRQNATTSQTVDGLYQLQTQDSLHQISSTNSQSIFSGRSFNSVTSYHSTHSEYNKPWSRISRRRWKESTLTLPYEQSKTAWPVSQLEILFLPDFPISPSISEKDFGVLEEISRGAFGKVYKVQEFKSQKVFALKVLSKSQIVKEDAVEQVKTEVHIQRVCGHHTFIVNCPYHWQSRKRLFIVTDFVEGGELYKLLKTYIILPIVLVQLYIAEIALTLDFLHNAGIVHRDLKPENILLDSEGHIQLIDFGLAKWLSYGNKTNRVCGTLRYMAPEIVWLQPYGHAVDWWSLGVIACLMLTGQYPSPVIPPSENSDKDESIKKPGSLPDGGANLDLPSRDLLGRLLEVDPIRRLRSLRTLQTIAFYKGYNFEDAKKKKVYANGLLKQCFPHGPPQQ</sequence>
<keyword evidence="1" id="KW-0723">Serine/threonine-protein kinase</keyword>
<dbReference type="AlphaFoldDB" id="A0A8K0D2C8"/>
<dbReference type="OrthoDB" id="3205605at2759"/>
<dbReference type="Proteomes" id="UP000801492">
    <property type="component" value="Unassembled WGS sequence"/>
</dbReference>
<dbReference type="InterPro" id="IPR000719">
    <property type="entry name" value="Prot_kinase_dom"/>
</dbReference>
<dbReference type="Pfam" id="PF00069">
    <property type="entry name" value="Pkinase"/>
    <property type="match status" value="1"/>
</dbReference>
<evidence type="ECO:0000256" key="1">
    <source>
        <dbReference type="ARBA" id="ARBA00022527"/>
    </source>
</evidence>
<dbReference type="InterPro" id="IPR008271">
    <property type="entry name" value="Ser/Thr_kinase_AS"/>
</dbReference>
<evidence type="ECO:0000313" key="8">
    <source>
        <dbReference type="EMBL" id="KAF2898145.1"/>
    </source>
</evidence>
<evidence type="ECO:0000256" key="3">
    <source>
        <dbReference type="ARBA" id="ARBA00022741"/>
    </source>
</evidence>
<evidence type="ECO:0000256" key="2">
    <source>
        <dbReference type="ARBA" id="ARBA00022679"/>
    </source>
</evidence>
<protein>
    <recommendedName>
        <fullName evidence="7">Protein kinase domain-containing protein</fullName>
    </recommendedName>
</protein>
<dbReference type="GO" id="GO:0005524">
    <property type="term" value="F:ATP binding"/>
    <property type="evidence" value="ECO:0007669"/>
    <property type="project" value="UniProtKB-KW"/>
</dbReference>
<keyword evidence="3" id="KW-0547">Nucleotide-binding</keyword>
<evidence type="ECO:0000259" key="7">
    <source>
        <dbReference type="PROSITE" id="PS50011"/>
    </source>
</evidence>